<dbReference type="PANTHER" id="PTHR44591">
    <property type="entry name" value="STRESS RESPONSE REGULATOR PROTEIN 1"/>
    <property type="match status" value="1"/>
</dbReference>
<feature type="modified residue" description="4-aspartylphosphate" evidence="4">
    <location>
        <position position="785"/>
    </location>
</feature>
<accession>A0A679IN66</accession>
<dbReference type="GO" id="GO:0000155">
    <property type="term" value="F:phosphorelay sensor kinase activity"/>
    <property type="evidence" value="ECO:0007669"/>
    <property type="project" value="InterPro"/>
</dbReference>
<evidence type="ECO:0000256" key="3">
    <source>
        <dbReference type="ARBA" id="ARBA00022553"/>
    </source>
</evidence>
<name>A0A679IN66_9HYPH</name>
<dbReference type="InterPro" id="IPR003661">
    <property type="entry name" value="HisK_dim/P_dom"/>
</dbReference>
<dbReference type="Gene3D" id="1.10.287.130">
    <property type="match status" value="1"/>
</dbReference>
<sequence length="853" mass="90361">MKKSGLSLMSLKSLYALVAGTSALVGIAVVAGGMTISGLGRTDARKPLDAAQTSQRFAAAVDRGVYDVVQDLKTLAITLKQASPRLDADELQPVMSAWLRLRPDYAELNLVAPNGRVKVAGNDLGFGRDVSGRSWFLRARTSQAIVAVPSPGGSGQTVFDIALPVSATVSGGDDVLVARLNEAWLGDIGDKVLGPSRGAGGAMSLFVLGADARPGSGLMAQQTAGAREVVEQATPSAGFRDLGPSGWLAVARVPNVGLSRSLEAALPDNGSLALWLAACVLTACAGWVVGDRIVRRIKLIGESEQGVSSPSRIAELVEHEERLVARERSGVRALQETRSALSRIRERFRTFEAMSGWTYWEIDIDAGSVTWSEPAARSTHAVPDRAVALTDLKSGIAPDDRDLMDFTMQAALDQPGPHDVVLRTTGNLAENGQRRLFVRFIRAEGDTQTAKPTILHALSREFVGEAVKDVDRVGGSQADGDASPIDRRRRESDAPAESRTGTVLRKVVDGVIHDFNNVLTIVIANLATLQRRHDLPSDQGRLIDAALSGAQRGSSLTRRLVNFVRRDDTGLQETDVGVTLAAFGPFLGANVLHQTTVETRVRPGLAKVLCSEKVLEAVLLNLAFHVRDIGSEGFAIGADEKVLSDDEGIALASGRYVRIVLASGTPGRHAAEMPSSDSEATKAVSALLTQVGGGFRLLSDGSGGTGFLAELWLRAGEAPSETEASEAGERMPALRVLLVDSDSLVRQSFADALVDLGHVVVQAGSAEHALALIDEAKDYDVMIADWAMPVVSGLQLAVTTTNRHPQIRVILASPGGQLPASARAFLHIEKPFRYPALAAVMREAARKAPSAAA</sequence>
<reference evidence="8" key="1">
    <citation type="submission" date="2019-12" db="EMBL/GenBank/DDBJ databases">
        <authorList>
            <person name="Cremers G."/>
        </authorList>
    </citation>
    <scope>NUCLEOTIDE SEQUENCE</scope>
    <source>
        <strain evidence="8">Mbul1</strain>
    </source>
</reference>
<evidence type="ECO:0000256" key="1">
    <source>
        <dbReference type="ARBA" id="ARBA00000085"/>
    </source>
</evidence>
<dbReference type="Gene3D" id="3.30.450.20">
    <property type="entry name" value="PAS domain"/>
    <property type="match status" value="2"/>
</dbReference>
<dbReference type="InterPro" id="IPR011006">
    <property type="entry name" value="CheY-like_superfamily"/>
</dbReference>
<dbReference type="SMART" id="SM00448">
    <property type="entry name" value="REC"/>
    <property type="match status" value="1"/>
</dbReference>
<feature type="domain" description="Response regulatory" evidence="7">
    <location>
        <begin position="735"/>
        <end position="845"/>
    </location>
</feature>
<evidence type="ECO:0000259" key="7">
    <source>
        <dbReference type="PROSITE" id="PS50110"/>
    </source>
</evidence>
<keyword evidence="3 4" id="KW-0597">Phosphoprotein</keyword>
<dbReference type="Gene3D" id="3.40.50.2300">
    <property type="match status" value="1"/>
</dbReference>
<gene>
    <name evidence="8" type="ORF">MBUL_00719</name>
</gene>
<dbReference type="Pfam" id="PF00072">
    <property type="entry name" value="Response_reg"/>
    <property type="match status" value="1"/>
</dbReference>
<organism evidence="8">
    <name type="scientific">Methylobacterium bullatum</name>
    <dbReference type="NCBI Taxonomy" id="570505"/>
    <lineage>
        <taxon>Bacteria</taxon>
        <taxon>Pseudomonadati</taxon>
        <taxon>Pseudomonadota</taxon>
        <taxon>Alphaproteobacteria</taxon>
        <taxon>Hyphomicrobiales</taxon>
        <taxon>Methylobacteriaceae</taxon>
        <taxon>Methylobacterium</taxon>
    </lineage>
</organism>
<dbReference type="CDD" id="cd00156">
    <property type="entry name" value="REC"/>
    <property type="match status" value="1"/>
</dbReference>
<dbReference type="EMBL" id="LR743504">
    <property type="protein sequence ID" value="CAA2100536.1"/>
    <property type="molecule type" value="Genomic_DNA"/>
</dbReference>
<evidence type="ECO:0000256" key="6">
    <source>
        <dbReference type="SAM" id="SignalP"/>
    </source>
</evidence>
<evidence type="ECO:0000256" key="5">
    <source>
        <dbReference type="SAM" id="MobiDB-lite"/>
    </source>
</evidence>
<evidence type="ECO:0000256" key="2">
    <source>
        <dbReference type="ARBA" id="ARBA00012438"/>
    </source>
</evidence>
<dbReference type="PROSITE" id="PS50110">
    <property type="entry name" value="RESPONSE_REGULATORY"/>
    <property type="match status" value="1"/>
</dbReference>
<dbReference type="SUPFAM" id="SSF52172">
    <property type="entry name" value="CheY-like"/>
    <property type="match status" value="1"/>
</dbReference>
<evidence type="ECO:0000313" key="8">
    <source>
        <dbReference type="EMBL" id="CAA2100536.1"/>
    </source>
</evidence>
<dbReference type="PANTHER" id="PTHR44591:SF25">
    <property type="entry name" value="CHEMOTAXIS TWO-COMPONENT RESPONSE REGULATOR"/>
    <property type="match status" value="1"/>
</dbReference>
<feature type="region of interest" description="Disordered" evidence="5">
    <location>
        <begin position="473"/>
        <end position="499"/>
    </location>
</feature>
<dbReference type="InterPro" id="IPR001789">
    <property type="entry name" value="Sig_transdc_resp-reg_receiver"/>
</dbReference>
<evidence type="ECO:0000256" key="4">
    <source>
        <dbReference type="PROSITE-ProRule" id="PRU00169"/>
    </source>
</evidence>
<feature type="compositionally biased region" description="Basic and acidic residues" evidence="5">
    <location>
        <begin position="484"/>
        <end position="493"/>
    </location>
</feature>
<keyword evidence="6" id="KW-0732">Signal</keyword>
<dbReference type="EC" id="2.7.13.3" evidence="2"/>
<feature type="signal peptide" evidence="6">
    <location>
        <begin position="1"/>
        <end position="18"/>
    </location>
</feature>
<dbReference type="SMART" id="SM00388">
    <property type="entry name" value="HisKA"/>
    <property type="match status" value="1"/>
</dbReference>
<protein>
    <recommendedName>
        <fullName evidence="2">histidine kinase</fullName>
        <ecNumber evidence="2">2.7.13.3</ecNumber>
    </recommendedName>
</protein>
<dbReference type="AlphaFoldDB" id="A0A679IN66"/>
<proteinExistence type="predicted"/>
<comment type="catalytic activity">
    <reaction evidence="1">
        <text>ATP + protein L-histidine = ADP + protein N-phospho-L-histidine.</text>
        <dbReference type="EC" id="2.7.13.3"/>
    </reaction>
</comment>
<feature type="chain" id="PRO_5025519646" description="histidine kinase" evidence="6">
    <location>
        <begin position="19"/>
        <end position="853"/>
    </location>
</feature>
<dbReference type="InterPro" id="IPR050595">
    <property type="entry name" value="Bact_response_regulator"/>
</dbReference>
<dbReference type="InterPro" id="IPR036097">
    <property type="entry name" value="HisK_dim/P_sf"/>
</dbReference>
<dbReference type="SUPFAM" id="SSF47384">
    <property type="entry name" value="Homodimeric domain of signal transducing histidine kinase"/>
    <property type="match status" value="1"/>
</dbReference>